<dbReference type="EC" id="2.7.7.7" evidence="3 16"/>
<evidence type="ECO:0000256" key="4">
    <source>
        <dbReference type="ARBA" id="ARBA00020352"/>
    </source>
</evidence>
<dbReference type="InterPro" id="IPR012337">
    <property type="entry name" value="RNaseH-like_sf"/>
</dbReference>
<evidence type="ECO:0000256" key="16">
    <source>
        <dbReference type="RuleBase" id="RU364087"/>
    </source>
</evidence>
<comment type="function">
    <text evidence="16">DNA polymerase III is a complex, multichain enzyme responsible for most of the replicative synthesis in bacteria. The epsilon subunit contain the editing function and is a proofreading 3'-5' exonuclease.</text>
</comment>
<dbReference type="NCBIfam" id="TIGR00573">
    <property type="entry name" value="dnaq"/>
    <property type="match status" value="1"/>
</dbReference>
<keyword evidence="20" id="KW-1185">Reference proteome</keyword>
<keyword evidence="13 16" id="KW-0239">DNA-directed DNA polymerase</keyword>
<dbReference type="PANTHER" id="PTHR30231">
    <property type="entry name" value="DNA POLYMERASE III SUBUNIT EPSILON"/>
    <property type="match status" value="1"/>
</dbReference>
<evidence type="ECO:0000256" key="5">
    <source>
        <dbReference type="ARBA" id="ARBA00022679"/>
    </source>
</evidence>
<gene>
    <name evidence="16" type="primary">dnaQ</name>
    <name evidence="19" type="ORF">CKO13_05610</name>
</gene>
<sequence length="244" mass="26648">MRQILLDTETTGLEPSEGHRIIEIGCVEVVRRRVTDNPLHRYLNPERRVDEGAESVHGLSNAFLADKPRFAEVAATFVEYVRDAEVIIHNAPFDVAFIDHELARLGPEWGRLEDYCTVTDSLAMARRMHPGQRCSLDALCKRYAVDGSRRELHGALLDAELLAEVYLAMTGGQAALSLDAGDGAGGGAEPVRPLPAERPRLRVPPPAAGAEQAAHERLLERIEGDCGGEAVWRRWAAGTAQDAG</sequence>
<evidence type="ECO:0000256" key="7">
    <source>
        <dbReference type="ARBA" id="ARBA00022705"/>
    </source>
</evidence>
<keyword evidence="14 16" id="KW-0464">Manganese</keyword>
<accession>A0ABS1E6Y8</accession>
<evidence type="ECO:0000313" key="20">
    <source>
        <dbReference type="Proteomes" id="UP000738126"/>
    </source>
</evidence>
<dbReference type="SUPFAM" id="SSF53098">
    <property type="entry name" value="Ribonuclease H-like"/>
    <property type="match status" value="1"/>
</dbReference>
<comment type="catalytic activity">
    <reaction evidence="15 16">
        <text>DNA(n) + a 2'-deoxyribonucleoside 5'-triphosphate = DNA(n+1) + diphosphate</text>
        <dbReference type="Rhea" id="RHEA:22508"/>
        <dbReference type="Rhea" id="RHEA-COMP:17339"/>
        <dbReference type="Rhea" id="RHEA-COMP:17340"/>
        <dbReference type="ChEBI" id="CHEBI:33019"/>
        <dbReference type="ChEBI" id="CHEBI:61560"/>
        <dbReference type="ChEBI" id="CHEBI:173112"/>
        <dbReference type="EC" id="2.7.7.7"/>
    </reaction>
</comment>
<evidence type="ECO:0000256" key="14">
    <source>
        <dbReference type="ARBA" id="ARBA00023211"/>
    </source>
</evidence>
<evidence type="ECO:0000256" key="9">
    <source>
        <dbReference type="ARBA" id="ARBA00022723"/>
    </source>
</evidence>
<dbReference type="Proteomes" id="UP000738126">
    <property type="component" value="Unassembled WGS sequence"/>
</dbReference>
<keyword evidence="7 16" id="KW-0235">DNA replication</keyword>
<evidence type="ECO:0000256" key="13">
    <source>
        <dbReference type="ARBA" id="ARBA00022932"/>
    </source>
</evidence>
<dbReference type="SMART" id="SM00479">
    <property type="entry name" value="EXOIII"/>
    <property type="match status" value="1"/>
</dbReference>
<protein>
    <recommendedName>
        <fullName evidence="4 16">DNA polymerase III subunit epsilon</fullName>
        <ecNumber evidence="3 16">2.7.7.7</ecNumber>
    </recommendedName>
</protein>
<evidence type="ECO:0000256" key="12">
    <source>
        <dbReference type="ARBA" id="ARBA00022842"/>
    </source>
</evidence>
<dbReference type="EMBL" id="NRSH01000047">
    <property type="protein sequence ID" value="MBK1726505.1"/>
    <property type="molecule type" value="Genomic_DNA"/>
</dbReference>
<evidence type="ECO:0000256" key="15">
    <source>
        <dbReference type="ARBA" id="ARBA00049244"/>
    </source>
</evidence>
<dbReference type="NCBIfam" id="TIGR01406">
    <property type="entry name" value="dnaQ_proteo"/>
    <property type="match status" value="1"/>
</dbReference>
<evidence type="ECO:0000256" key="6">
    <source>
        <dbReference type="ARBA" id="ARBA00022695"/>
    </source>
</evidence>
<evidence type="ECO:0000256" key="8">
    <source>
        <dbReference type="ARBA" id="ARBA00022722"/>
    </source>
</evidence>
<evidence type="ECO:0000259" key="18">
    <source>
        <dbReference type="SMART" id="SM00479"/>
    </source>
</evidence>
<dbReference type="InterPro" id="IPR013520">
    <property type="entry name" value="Ribonucl_H"/>
</dbReference>
<keyword evidence="10 16" id="KW-0378">Hydrolase</keyword>
<dbReference type="InterPro" id="IPR006054">
    <property type="entry name" value="DnaQ"/>
</dbReference>
<dbReference type="PANTHER" id="PTHR30231:SF41">
    <property type="entry name" value="DNA POLYMERASE III SUBUNIT EPSILON"/>
    <property type="match status" value="1"/>
</dbReference>
<keyword evidence="12 16" id="KW-0460">Magnesium</keyword>
<keyword evidence="11 16" id="KW-0269">Exonuclease</keyword>
<evidence type="ECO:0000313" key="19">
    <source>
        <dbReference type="EMBL" id="MBK1726505.1"/>
    </source>
</evidence>
<dbReference type="InterPro" id="IPR006309">
    <property type="entry name" value="DnaQ_proteo"/>
</dbReference>
<comment type="caution">
    <text evidence="19">The sequence shown here is derived from an EMBL/GenBank/DDBJ whole genome shotgun (WGS) entry which is preliminary data.</text>
</comment>
<feature type="region of interest" description="Disordered" evidence="17">
    <location>
        <begin position="181"/>
        <end position="214"/>
    </location>
</feature>
<dbReference type="Pfam" id="PF00929">
    <property type="entry name" value="RNase_T"/>
    <property type="match status" value="1"/>
</dbReference>
<dbReference type="NCBIfam" id="NF004316">
    <property type="entry name" value="PRK05711.1"/>
    <property type="match status" value="1"/>
</dbReference>
<keyword evidence="5 16" id="KW-0808">Transferase</keyword>
<keyword evidence="9 16" id="KW-0479">Metal-binding</keyword>
<evidence type="ECO:0000256" key="11">
    <source>
        <dbReference type="ARBA" id="ARBA00022839"/>
    </source>
</evidence>
<evidence type="ECO:0000256" key="2">
    <source>
        <dbReference type="ARBA" id="ARBA00001946"/>
    </source>
</evidence>
<dbReference type="Gene3D" id="3.30.420.10">
    <property type="entry name" value="Ribonuclease H-like superfamily/Ribonuclease H"/>
    <property type="match status" value="1"/>
</dbReference>
<proteinExistence type="predicted"/>
<evidence type="ECO:0000256" key="3">
    <source>
        <dbReference type="ARBA" id="ARBA00012417"/>
    </source>
</evidence>
<keyword evidence="8 16" id="KW-0540">Nuclease</keyword>
<name>A0ABS1E6Y8_9GAMM</name>
<comment type="cofactor">
    <cofactor evidence="2 16">
        <name>Mg(2+)</name>
        <dbReference type="ChEBI" id="CHEBI:18420"/>
    </cofactor>
</comment>
<evidence type="ECO:0000256" key="1">
    <source>
        <dbReference type="ARBA" id="ARBA00001936"/>
    </source>
</evidence>
<comment type="subunit">
    <text evidence="16">DNA polymerase III contains a core (composed of alpha, epsilon and theta chains) that associates with a tau subunit. This core dimerizes to form the POLIII' complex. PolIII' associates with the gamma complex (composed of gamma, delta, delta', psi and chi chains) and with the beta chain to form the complete DNA polymerase III complex.</text>
</comment>
<comment type="cofactor">
    <cofactor evidence="1 16">
        <name>Mn(2+)</name>
        <dbReference type="ChEBI" id="CHEBI:29035"/>
    </cofactor>
</comment>
<dbReference type="InterPro" id="IPR036397">
    <property type="entry name" value="RNaseH_sf"/>
</dbReference>
<organism evidence="19 20">
    <name type="scientific">Halorhodospira neutriphila</name>
    <dbReference type="NCBI Taxonomy" id="168379"/>
    <lineage>
        <taxon>Bacteria</taxon>
        <taxon>Pseudomonadati</taxon>
        <taxon>Pseudomonadota</taxon>
        <taxon>Gammaproteobacteria</taxon>
        <taxon>Chromatiales</taxon>
        <taxon>Ectothiorhodospiraceae</taxon>
        <taxon>Halorhodospira</taxon>
    </lineage>
</organism>
<dbReference type="RefSeq" id="WP_200257725.1">
    <property type="nucleotide sequence ID" value="NZ_NRSH01000047.1"/>
</dbReference>
<evidence type="ECO:0000256" key="17">
    <source>
        <dbReference type="SAM" id="MobiDB-lite"/>
    </source>
</evidence>
<dbReference type="CDD" id="cd06131">
    <property type="entry name" value="DNA_pol_III_epsilon_Ecoli_like"/>
    <property type="match status" value="1"/>
</dbReference>
<feature type="domain" description="Exonuclease" evidence="18">
    <location>
        <begin position="2"/>
        <end position="175"/>
    </location>
</feature>
<keyword evidence="6 16" id="KW-0548">Nucleotidyltransferase</keyword>
<evidence type="ECO:0000256" key="10">
    <source>
        <dbReference type="ARBA" id="ARBA00022801"/>
    </source>
</evidence>
<reference evidence="19 20" key="1">
    <citation type="journal article" date="2020" name="Microorganisms">
        <title>Osmotic Adaptation and Compatible Solute Biosynthesis of Phototrophic Bacteria as Revealed from Genome Analyses.</title>
        <authorList>
            <person name="Imhoff J.F."/>
            <person name="Rahn T."/>
            <person name="Kunzel S."/>
            <person name="Keller A."/>
            <person name="Neulinger S.C."/>
        </authorList>
    </citation>
    <scope>NUCLEOTIDE SEQUENCE [LARGE SCALE GENOMIC DNA]</scope>
    <source>
        <strain evidence="19 20">DSM 15116</strain>
    </source>
</reference>